<dbReference type="PANTHER" id="PTHR30336">
    <property type="entry name" value="INNER MEMBRANE PROTEIN, PROBABLE PERMEASE"/>
    <property type="match status" value="1"/>
</dbReference>
<dbReference type="AlphaFoldDB" id="A0A2R5GGE8"/>
<dbReference type="PANTHER" id="PTHR30336:SF20">
    <property type="entry name" value="DUF218 DOMAIN-CONTAINING PROTEIN"/>
    <property type="match status" value="1"/>
</dbReference>
<dbReference type="InParanoid" id="A0A2R5GGE8"/>
<accession>A0A2R5GGE8</accession>
<dbReference type="InterPro" id="IPR014729">
    <property type="entry name" value="Rossmann-like_a/b/a_fold"/>
</dbReference>
<keyword evidence="3" id="KW-1185">Reference proteome</keyword>
<dbReference type="InterPro" id="IPR022357">
    <property type="entry name" value="MIP_CS"/>
</dbReference>
<dbReference type="Pfam" id="PF02698">
    <property type="entry name" value="DUF218"/>
    <property type="match status" value="1"/>
</dbReference>
<dbReference type="PROSITE" id="PS00221">
    <property type="entry name" value="MIP"/>
    <property type="match status" value="1"/>
</dbReference>
<dbReference type="Gene3D" id="3.40.50.620">
    <property type="entry name" value="HUPs"/>
    <property type="match status" value="1"/>
</dbReference>
<dbReference type="OrthoDB" id="17725at2759"/>
<name>A0A2R5GGE8_9STRA</name>
<dbReference type="CDD" id="cd06259">
    <property type="entry name" value="YdcF-like"/>
    <property type="match status" value="1"/>
</dbReference>
<dbReference type="EMBL" id="BEYU01000025">
    <property type="protein sequence ID" value="GBG26924.1"/>
    <property type="molecule type" value="Genomic_DNA"/>
</dbReference>
<evidence type="ECO:0000259" key="1">
    <source>
        <dbReference type="Pfam" id="PF02698"/>
    </source>
</evidence>
<dbReference type="GO" id="GO:0005886">
    <property type="term" value="C:plasma membrane"/>
    <property type="evidence" value="ECO:0007669"/>
    <property type="project" value="TreeGrafter"/>
</dbReference>
<reference evidence="2 3" key="1">
    <citation type="submission" date="2017-12" db="EMBL/GenBank/DDBJ databases">
        <title>Sequencing, de novo assembly and annotation of complete genome of a new Thraustochytrid species, strain FCC1311.</title>
        <authorList>
            <person name="Sedici K."/>
            <person name="Godart F."/>
            <person name="Aiese Cigliano R."/>
            <person name="Sanseverino W."/>
            <person name="Barakat M."/>
            <person name="Ortet P."/>
            <person name="Marechal E."/>
            <person name="Cagnac O."/>
            <person name="Amato A."/>
        </authorList>
    </citation>
    <scope>NUCLEOTIDE SEQUENCE [LARGE SCALE GENOMIC DNA]</scope>
</reference>
<feature type="domain" description="DUF218" evidence="1">
    <location>
        <begin position="6"/>
        <end position="152"/>
    </location>
</feature>
<dbReference type="InterPro" id="IPR003848">
    <property type="entry name" value="DUF218"/>
</dbReference>
<evidence type="ECO:0000313" key="3">
    <source>
        <dbReference type="Proteomes" id="UP000241890"/>
    </source>
</evidence>
<organism evidence="2 3">
    <name type="scientific">Hondaea fermentalgiana</name>
    <dbReference type="NCBI Taxonomy" id="2315210"/>
    <lineage>
        <taxon>Eukaryota</taxon>
        <taxon>Sar</taxon>
        <taxon>Stramenopiles</taxon>
        <taxon>Bigyra</taxon>
        <taxon>Labyrinthulomycetes</taxon>
        <taxon>Thraustochytrida</taxon>
        <taxon>Thraustochytriidae</taxon>
        <taxon>Hondaea</taxon>
    </lineage>
</organism>
<comment type="caution">
    <text evidence="2">The sequence shown here is derived from an EMBL/GenBank/DDBJ whole genome shotgun (WGS) entry which is preliminary data.</text>
</comment>
<dbReference type="Proteomes" id="UP000241890">
    <property type="component" value="Unassembled WGS sequence"/>
</dbReference>
<evidence type="ECO:0000313" key="2">
    <source>
        <dbReference type="EMBL" id="GBG26924.1"/>
    </source>
</evidence>
<gene>
    <name evidence="2" type="ORF">FCC1311_031472</name>
</gene>
<dbReference type="InterPro" id="IPR051599">
    <property type="entry name" value="Cell_Envelope_Assoc"/>
</dbReference>
<protein>
    <recommendedName>
        <fullName evidence="1">DUF218 domain-containing protein</fullName>
    </recommendedName>
</protein>
<proteinExistence type="predicted"/>
<sequence length="198" mass="22061">MHAKRVMVVLGQQLNPDGSMTKILEDRCKTAAQTYSELKNTEGSNVPIIVAGGIVENIGITEAEGMKRELVERYGIDPAVIFQERESTTTFENALYVERMLQCGVFATDIPCEILLITSEFHMPRARFLFEQRLGSKFVVVDVPASNEGLPRQDGDPNGHINQFSLKQRRVFEEKLLAELRAHANPALSISAEAKDTV</sequence>